<dbReference type="SUPFAM" id="SSF47473">
    <property type="entry name" value="EF-hand"/>
    <property type="match status" value="1"/>
</dbReference>
<dbReference type="InterPro" id="IPR002048">
    <property type="entry name" value="EF_hand_dom"/>
</dbReference>
<dbReference type="PROSITE" id="PS50222">
    <property type="entry name" value="EF_HAND_2"/>
    <property type="match status" value="2"/>
</dbReference>
<dbReference type="InterPro" id="IPR011992">
    <property type="entry name" value="EF-hand-dom_pair"/>
</dbReference>
<evidence type="ECO:0000256" key="1">
    <source>
        <dbReference type="ARBA" id="ARBA00022837"/>
    </source>
</evidence>
<accession>A0A146K5U1</accession>
<proteinExistence type="predicted"/>
<dbReference type="Pfam" id="PF13833">
    <property type="entry name" value="EF-hand_8"/>
    <property type="match status" value="1"/>
</dbReference>
<feature type="domain" description="EF-hand" evidence="2">
    <location>
        <begin position="12"/>
        <end position="47"/>
    </location>
</feature>
<dbReference type="Gene3D" id="1.10.238.10">
    <property type="entry name" value="EF-hand"/>
    <property type="match status" value="1"/>
</dbReference>
<name>A0A146K5U1_9EUKA</name>
<keyword evidence="1" id="KW-0106">Calcium</keyword>
<protein>
    <submittedName>
        <fullName evidence="3">Calmodulin</fullName>
    </submittedName>
</protein>
<dbReference type="EMBL" id="GDID01004364">
    <property type="protein sequence ID" value="JAP92242.1"/>
    <property type="molecule type" value="Transcribed_RNA"/>
</dbReference>
<evidence type="ECO:0000313" key="3">
    <source>
        <dbReference type="EMBL" id="JAP92242.1"/>
    </source>
</evidence>
<organism evidence="3">
    <name type="scientific">Trepomonas sp. PC1</name>
    <dbReference type="NCBI Taxonomy" id="1076344"/>
    <lineage>
        <taxon>Eukaryota</taxon>
        <taxon>Metamonada</taxon>
        <taxon>Diplomonadida</taxon>
        <taxon>Hexamitidae</taxon>
        <taxon>Hexamitinae</taxon>
        <taxon>Trepomonas</taxon>
    </lineage>
</organism>
<dbReference type="AlphaFoldDB" id="A0A146K5U1"/>
<dbReference type="CDD" id="cd00051">
    <property type="entry name" value="EFh"/>
    <property type="match status" value="1"/>
</dbReference>
<dbReference type="InterPro" id="IPR018247">
    <property type="entry name" value="EF_Hand_1_Ca_BS"/>
</dbReference>
<dbReference type="SMART" id="SM00054">
    <property type="entry name" value="EFh"/>
    <property type="match status" value="3"/>
</dbReference>
<gene>
    <name evidence="3" type="ORF">TPC1_15887</name>
</gene>
<reference evidence="3" key="1">
    <citation type="submission" date="2015-07" db="EMBL/GenBank/DDBJ databases">
        <title>Adaptation to a free-living lifestyle via gene acquisitions in the diplomonad Trepomonas sp. PC1.</title>
        <authorList>
            <person name="Xu F."/>
            <person name="Jerlstrom-Hultqvist J."/>
            <person name="Kolisko M."/>
            <person name="Simpson A.G.B."/>
            <person name="Roger A.J."/>
            <person name="Svard S.G."/>
            <person name="Andersson J.O."/>
        </authorList>
    </citation>
    <scope>NUCLEOTIDE SEQUENCE</scope>
    <source>
        <strain evidence="3">PC1</strain>
    </source>
</reference>
<sequence>MGGSCSTNKTQVSDRELQYIFQKFDENGDQTVDHDELEKFMSSIGFDLPKDVIKAMMILADDNGDGILQKKEFKKFVPIILDTESLAEIIYKVADEDGNGIIDVKEFTKLRSKMGWEAIKLPETQLSKMEFIELINPMLAQFEGQIQQDQGKKDQFKTEMKSNVVK</sequence>
<dbReference type="GO" id="GO:0005509">
    <property type="term" value="F:calcium ion binding"/>
    <property type="evidence" value="ECO:0007669"/>
    <property type="project" value="InterPro"/>
</dbReference>
<feature type="domain" description="EF-hand" evidence="2">
    <location>
        <begin position="82"/>
        <end position="117"/>
    </location>
</feature>
<dbReference type="PROSITE" id="PS00018">
    <property type="entry name" value="EF_HAND_1"/>
    <property type="match status" value="2"/>
</dbReference>
<evidence type="ECO:0000259" key="2">
    <source>
        <dbReference type="PROSITE" id="PS50222"/>
    </source>
</evidence>
<dbReference type="Pfam" id="PF13499">
    <property type="entry name" value="EF-hand_7"/>
    <property type="match status" value="1"/>
</dbReference>